<gene>
    <name evidence="1" type="ORF">NEMBOFW57_004158</name>
</gene>
<sequence length="302" mass="34614">MPPRASPKSFAPTCLGALSQCGSDNAGYLRLLQQNEPRNTYVPFGWGFTIYRAAFGPGSDERFATALRRLDSWVRFVVLSGRFSLLKFGLEYDLLGGLDPDPSELLAERLWNEVVEDYPDKDKNRSGGEDGDEDFTPVGKAFIRRGDELGITLDERNARYQNCLIIDDAALDSILDGLPEEVPEVKPRVVTGQEHRDLVKIKFRGAWVWVLDRGTVQAREAGVRRAPEDARPPWIRIRIGELHMLWFERLRGHIHECRWHVCLEDEVKWDRVFWWSDHAKMMNEIRRTSRAEMEASNGQSTG</sequence>
<dbReference type="EMBL" id="JAHCVI010000001">
    <property type="protein sequence ID" value="KAG7294095.1"/>
    <property type="molecule type" value="Genomic_DNA"/>
</dbReference>
<accession>A0AAD4F7J9</accession>
<protein>
    <submittedName>
        <fullName evidence="1">Uncharacterized protein</fullName>
    </submittedName>
</protein>
<proteinExistence type="predicted"/>
<dbReference type="Proteomes" id="UP001197093">
    <property type="component" value="Unassembled WGS sequence"/>
</dbReference>
<organism evidence="1 2">
    <name type="scientific">Staphylotrichum longicolle</name>
    <dbReference type="NCBI Taxonomy" id="669026"/>
    <lineage>
        <taxon>Eukaryota</taxon>
        <taxon>Fungi</taxon>
        <taxon>Dikarya</taxon>
        <taxon>Ascomycota</taxon>
        <taxon>Pezizomycotina</taxon>
        <taxon>Sordariomycetes</taxon>
        <taxon>Sordariomycetidae</taxon>
        <taxon>Sordariales</taxon>
        <taxon>Chaetomiaceae</taxon>
        <taxon>Staphylotrichum</taxon>
    </lineage>
</organism>
<comment type="caution">
    <text evidence="1">The sequence shown here is derived from an EMBL/GenBank/DDBJ whole genome shotgun (WGS) entry which is preliminary data.</text>
</comment>
<reference evidence="1" key="1">
    <citation type="submission" date="2023-02" db="EMBL/GenBank/DDBJ databases">
        <authorList>
            <person name="Palmer J.M."/>
        </authorList>
    </citation>
    <scope>NUCLEOTIDE SEQUENCE</scope>
    <source>
        <strain evidence="1">FW57</strain>
    </source>
</reference>
<name>A0AAD4F7J9_9PEZI</name>
<evidence type="ECO:0000313" key="1">
    <source>
        <dbReference type="EMBL" id="KAG7294095.1"/>
    </source>
</evidence>
<dbReference type="AlphaFoldDB" id="A0AAD4F7J9"/>
<keyword evidence="2" id="KW-1185">Reference proteome</keyword>
<evidence type="ECO:0000313" key="2">
    <source>
        <dbReference type="Proteomes" id="UP001197093"/>
    </source>
</evidence>